<organism evidence="3 4">
    <name type="scientific">Dyella solisilvae</name>
    <dbReference type="NCBI Taxonomy" id="1920168"/>
    <lineage>
        <taxon>Bacteria</taxon>
        <taxon>Pseudomonadati</taxon>
        <taxon>Pseudomonadota</taxon>
        <taxon>Gammaproteobacteria</taxon>
        <taxon>Lysobacterales</taxon>
        <taxon>Rhodanobacteraceae</taxon>
        <taxon>Dyella</taxon>
    </lineage>
</organism>
<dbReference type="OrthoDB" id="8595817at2"/>
<evidence type="ECO:0000313" key="4">
    <source>
        <dbReference type="Proteomes" id="UP000254711"/>
    </source>
</evidence>
<name>A0A370K8H5_9GAMM</name>
<evidence type="ECO:0000259" key="1">
    <source>
        <dbReference type="Pfam" id="PF13280"/>
    </source>
</evidence>
<dbReference type="Proteomes" id="UP000254711">
    <property type="component" value="Unassembled WGS sequence"/>
</dbReference>
<dbReference type="PANTHER" id="PTHR34580">
    <property type="match status" value="1"/>
</dbReference>
<dbReference type="AlphaFoldDB" id="A0A370K8H5"/>
<dbReference type="EMBL" id="QQSY01000002">
    <property type="protein sequence ID" value="RDI98943.1"/>
    <property type="molecule type" value="Genomic_DNA"/>
</dbReference>
<sequence length="343" mass="38939">MRQETERTLARQWALLRCMPPWPRKATVGDLMAALEDRKISVTRRTVERDLQALSQQFPLAVDDKGKPYGWCWAKGANQEFTPRLTTSQSVALLLARVHLRTLLPRVMLKELIPLFDSAEQEVAATGWKHWHRETAVIPSSLALLPPTIGRGVMECVQEALARGCCLSGRYRSKGSTAAKELTVHPLGLIVRGPVHYLVATLYDYADVRQLALHRLSHTEVLATPRKKPPRFDFQKYAAEAAKYNSQGLIRLVAHFDQAAAEHLRETPLSPDQTIKALDDGSRLEVEATVENDETLRWWLLGFGDMVEVRQPRSLRKELRDHAEGMWKAYTDAKEARHPDERS</sequence>
<dbReference type="RefSeq" id="WP_114825030.1">
    <property type="nucleotide sequence ID" value="NZ_QQSY01000002.1"/>
</dbReference>
<dbReference type="Pfam" id="PF13280">
    <property type="entry name" value="WYL"/>
    <property type="match status" value="1"/>
</dbReference>
<dbReference type="InterPro" id="IPR057727">
    <property type="entry name" value="WCX_dom"/>
</dbReference>
<dbReference type="PANTHER" id="PTHR34580:SF1">
    <property type="entry name" value="PROTEIN PAFC"/>
    <property type="match status" value="1"/>
</dbReference>
<evidence type="ECO:0000313" key="3">
    <source>
        <dbReference type="EMBL" id="RDI98943.1"/>
    </source>
</evidence>
<protein>
    <submittedName>
        <fullName evidence="3">WYL domain-containing protein</fullName>
    </submittedName>
</protein>
<accession>A0A370K8H5</accession>
<feature type="domain" description="WYL" evidence="1">
    <location>
        <begin position="154"/>
        <end position="220"/>
    </location>
</feature>
<keyword evidence="4" id="KW-1185">Reference proteome</keyword>
<dbReference type="PROSITE" id="PS52050">
    <property type="entry name" value="WYL"/>
    <property type="match status" value="1"/>
</dbReference>
<comment type="caution">
    <text evidence="3">The sequence shown here is derived from an EMBL/GenBank/DDBJ whole genome shotgun (WGS) entry which is preliminary data.</text>
</comment>
<gene>
    <name evidence="3" type="ORF">DVT68_10635</name>
</gene>
<feature type="domain" description="WCX" evidence="2">
    <location>
        <begin position="250"/>
        <end position="326"/>
    </location>
</feature>
<dbReference type="Pfam" id="PF25583">
    <property type="entry name" value="WCX"/>
    <property type="match status" value="1"/>
</dbReference>
<reference evidence="3 4" key="1">
    <citation type="submission" date="2018-07" db="EMBL/GenBank/DDBJ databases">
        <title>Dyella solisilvae sp. nov., isolated from the pine and broad-leaved mixed forest soil.</title>
        <authorList>
            <person name="Gao Z."/>
            <person name="Qiu L."/>
        </authorList>
    </citation>
    <scope>NUCLEOTIDE SEQUENCE [LARGE SCALE GENOMIC DNA]</scope>
    <source>
        <strain evidence="3 4">DHG54</strain>
    </source>
</reference>
<dbReference type="InterPro" id="IPR051534">
    <property type="entry name" value="CBASS_pafABC_assoc_protein"/>
</dbReference>
<evidence type="ECO:0000259" key="2">
    <source>
        <dbReference type="Pfam" id="PF25583"/>
    </source>
</evidence>
<dbReference type="InterPro" id="IPR026881">
    <property type="entry name" value="WYL_dom"/>
</dbReference>
<proteinExistence type="predicted"/>